<evidence type="ECO:0000256" key="1">
    <source>
        <dbReference type="ARBA" id="ARBA00005188"/>
    </source>
</evidence>
<dbReference type="PIRSF" id="PIRSF006630">
    <property type="entry name" value="NADS_GAT"/>
    <property type="match status" value="1"/>
</dbReference>
<dbReference type="GO" id="GO:0009435">
    <property type="term" value="P:NAD+ biosynthetic process"/>
    <property type="evidence" value="ECO:0007669"/>
    <property type="project" value="UniProtKB-UniRule"/>
</dbReference>
<dbReference type="Gene3D" id="1.10.10.1140">
    <property type="entry name" value="Glutamine-dependent NAD+ synthetase, C-terminal domain"/>
    <property type="match status" value="1"/>
</dbReference>
<protein>
    <recommendedName>
        <fullName evidence="7 8">Glutamine-dependent NAD(+) synthetase</fullName>
        <ecNumber evidence="7 8">6.3.5.1</ecNumber>
    </recommendedName>
    <alternativeName>
        <fullName evidence="7 8">NAD(+) synthase [glutamine-hydrolyzing]</fullName>
    </alternativeName>
</protein>
<evidence type="ECO:0000256" key="6">
    <source>
        <dbReference type="ARBA" id="ARBA00023027"/>
    </source>
</evidence>
<evidence type="ECO:0000256" key="9">
    <source>
        <dbReference type="RuleBase" id="RU003811"/>
    </source>
</evidence>
<comment type="pathway">
    <text evidence="1 7 8">Cofactor biosynthesis; NAD(+) biosynthesis; NAD(+) from deamido-NAD(+) (L-Gln route): step 1/1.</text>
</comment>
<comment type="caution">
    <text evidence="7">Lacks conserved residue(s) required for the propagation of feature annotation.</text>
</comment>
<feature type="binding site" evidence="7">
    <location>
        <begin position="354"/>
        <end position="361"/>
    </location>
    <ligand>
        <name>ATP</name>
        <dbReference type="ChEBI" id="CHEBI:30616"/>
    </ligand>
</feature>
<evidence type="ECO:0000256" key="5">
    <source>
        <dbReference type="ARBA" id="ARBA00022840"/>
    </source>
</evidence>
<comment type="similarity">
    <text evidence="9">Belongs to the NAD synthetase family.</text>
</comment>
<dbReference type="Gene3D" id="3.60.110.10">
    <property type="entry name" value="Carbon-nitrogen hydrolase"/>
    <property type="match status" value="1"/>
</dbReference>
<feature type="binding site" evidence="7">
    <location>
        <position position="440"/>
    </location>
    <ligand>
        <name>deamido-NAD(+)</name>
        <dbReference type="ChEBI" id="CHEBI:58437"/>
        <note>ligand shared between two neighboring subunits</note>
    </ligand>
</feature>
<organism evidence="11 12">
    <name type="scientific">Victivallis lenta</name>
    <dbReference type="NCBI Taxonomy" id="2606640"/>
    <lineage>
        <taxon>Bacteria</taxon>
        <taxon>Pseudomonadati</taxon>
        <taxon>Lentisphaerota</taxon>
        <taxon>Lentisphaeria</taxon>
        <taxon>Victivallales</taxon>
        <taxon>Victivallaceae</taxon>
        <taxon>Victivallis</taxon>
    </lineage>
</organism>
<keyword evidence="6 7" id="KW-0520">NAD</keyword>
<sequence>MFGFYRLAAAVPKLKVADAAFNTEELRRCFRQAAENGADAVVFPELCVTGYSCGDLFFQERLLAAAEAAAVDFAARTAGSRTVAVIGLPFRRGDVLFNAAAVAADGAIRGIVPKCVLPNYREFYEKRHFHSGRGITDATACIGGREVPFGADLIFDGGAGFRFGVEICEDLWCVLPPSLYLALGGARAVFNLSAGNELAGKADYRRELVTQQSARCLAAYVLAGAGVHESTTDLVFGGHAIIADNGRLAAENRRFDRESSLTYADVDFERLGAARLSESSFNDNPLPEGMRFRRVRLPEAAGSPDLRHASIPRHPFVPENAAGRRERCREIFDIQCAGLAKRIEHTRAKTMVIGISGGLDSTLALLVAAECCRLLGRPASDIIAFTLPGFGTTGRTYNNAVTLCRLLGTTFREVDIKAACLQHFSDIGHDPAICDTAYENVQARERTQILMDVANKTGGLVVGTGDLSEIALGWSTYNGDHMSMYAVNCSIPKTLIRFLIETTAERETPELAAVLRDVIDTPVSPELLPADGDGAINQKTEELIGPYELHDFFLYHFIKYGAEPEKIRCLAENAFAGTYPPDVIGRWFALFVRRFFRQQFKRSCVPDGPKVGTIALSPRGDWRMPSDASDAAWNC</sequence>
<dbReference type="Gene3D" id="3.40.50.620">
    <property type="entry name" value="HUPs"/>
    <property type="match status" value="1"/>
</dbReference>
<evidence type="ECO:0000256" key="3">
    <source>
        <dbReference type="ARBA" id="ARBA00022598"/>
    </source>
</evidence>
<evidence type="ECO:0000313" key="12">
    <source>
        <dbReference type="Proteomes" id="UP000435649"/>
    </source>
</evidence>
<dbReference type="InterPro" id="IPR003010">
    <property type="entry name" value="C-N_Hydrolase"/>
</dbReference>
<dbReference type="PROSITE" id="PS50263">
    <property type="entry name" value="CN_HYDROLASE"/>
    <property type="match status" value="1"/>
</dbReference>
<comment type="catalytic activity">
    <reaction evidence="7 8">
        <text>deamido-NAD(+) + L-glutamine + ATP + H2O = L-glutamate + AMP + diphosphate + NAD(+) + H(+)</text>
        <dbReference type="Rhea" id="RHEA:24384"/>
        <dbReference type="ChEBI" id="CHEBI:15377"/>
        <dbReference type="ChEBI" id="CHEBI:15378"/>
        <dbReference type="ChEBI" id="CHEBI:29985"/>
        <dbReference type="ChEBI" id="CHEBI:30616"/>
        <dbReference type="ChEBI" id="CHEBI:33019"/>
        <dbReference type="ChEBI" id="CHEBI:57540"/>
        <dbReference type="ChEBI" id="CHEBI:58359"/>
        <dbReference type="ChEBI" id="CHEBI:58437"/>
        <dbReference type="ChEBI" id="CHEBI:456215"/>
        <dbReference type="EC" id="6.3.5.1"/>
    </reaction>
</comment>
<feature type="active site" description="Nucleophile; for glutaminase activity" evidence="7">
    <location>
        <position position="168"/>
    </location>
</feature>
<feature type="domain" description="CN hydrolase" evidence="10">
    <location>
        <begin position="5"/>
        <end position="268"/>
    </location>
</feature>
<feature type="binding site" evidence="7">
    <location>
        <position position="120"/>
    </location>
    <ligand>
        <name>L-glutamine</name>
        <dbReference type="ChEBI" id="CHEBI:58359"/>
    </ligand>
</feature>
<gene>
    <name evidence="7" type="primary">nadE</name>
    <name evidence="11" type="ORF">FYJ85_05590</name>
</gene>
<dbReference type="GO" id="GO:0004359">
    <property type="term" value="F:glutaminase activity"/>
    <property type="evidence" value="ECO:0007669"/>
    <property type="project" value="InterPro"/>
</dbReference>
<dbReference type="InterPro" id="IPR014729">
    <property type="entry name" value="Rossmann-like_a/b/a_fold"/>
</dbReference>
<dbReference type="InterPro" id="IPR003694">
    <property type="entry name" value="NAD_synthase"/>
</dbReference>
<dbReference type="GO" id="GO:0005524">
    <property type="term" value="F:ATP binding"/>
    <property type="evidence" value="ECO:0007669"/>
    <property type="project" value="UniProtKB-UniRule"/>
</dbReference>
<accession>A0A844FZ11</accession>
<dbReference type="SUPFAM" id="SSF52402">
    <property type="entry name" value="Adenine nucleotide alpha hydrolases-like"/>
    <property type="match status" value="1"/>
</dbReference>
<evidence type="ECO:0000313" key="11">
    <source>
        <dbReference type="EMBL" id="MST96517.1"/>
    </source>
</evidence>
<comment type="similarity">
    <text evidence="2 7 8">In the C-terminal section; belongs to the NAD synthetase family.</text>
</comment>
<dbReference type="Pfam" id="PF00795">
    <property type="entry name" value="CN_hydrolase"/>
    <property type="match status" value="1"/>
</dbReference>
<keyword evidence="4 7" id="KW-0547">Nucleotide-binding</keyword>
<proteinExistence type="inferred from homology"/>
<evidence type="ECO:0000256" key="7">
    <source>
        <dbReference type="HAMAP-Rule" id="MF_02090"/>
    </source>
</evidence>
<dbReference type="EMBL" id="VUNS01000004">
    <property type="protein sequence ID" value="MST96517.1"/>
    <property type="molecule type" value="Genomic_DNA"/>
</dbReference>
<dbReference type="InterPro" id="IPR014445">
    <property type="entry name" value="Gln-dep_NAD_synthase"/>
</dbReference>
<dbReference type="GO" id="GO:0008795">
    <property type="term" value="F:NAD+ synthase activity"/>
    <property type="evidence" value="ECO:0007669"/>
    <property type="project" value="UniProtKB-UniRule"/>
</dbReference>
<evidence type="ECO:0000256" key="2">
    <source>
        <dbReference type="ARBA" id="ARBA00007145"/>
    </source>
</evidence>
<dbReference type="PANTHER" id="PTHR23090:SF9">
    <property type="entry name" value="GLUTAMINE-DEPENDENT NAD(+) SYNTHETASE"/>
    <property type="match status" value="1"/>
</dbReference>
<feature type="binding site" evidence="7">
    <location>
        <position position="601"/>
    </location>
    <ligand>
        <name>deamido-NAD(+)</name>
        <dbReference type="ChEBI" id="CHEBI:58437"/>
        <note>ligand shared between two neighboring subunits</note>
    </ligand>
</feature>
<feature type="binding site" evidence="7">
    <location>
        <begin position="474"/>
        <end position="477"/>
    </location>
    <ligand>
        <name>deamido-NAD(+)</name>
        <dbReference type="ChEBI" id="CHEBI:58437"/>
        <note>ligand shared between two neighboring subunits</note>
    </ligand>
</feature>
<feature type="binding site" evidence="7">
    <location>
        <position position="201"/>
    </location>
    <ligand>
        <name>L-glutamine</name>
        <dbReference type="ChEBI" id="CHEBI:58359"/>
    </ligand>
</feature>
<feature type="binding site" evidence="7">
    <location>
        <position position="469"/>
    </location>
    <ligand>
        <name>deamido-NAD(+)</name>
        <dbReference type="ChEBI" id="CHEBI:58437"/>
        <note>ligand shared between two neighboring subunits</note>
    </ligand>
</feature>
<dbReference type="InterPro" id="IPR022310">
    <property type="entry name" value="NAD/GMP_synthase"/>
</dbReference>
<evidence type="ECO:0000259" key="10">
    <source>
        <dbReference type="PROSITE" id="PS50263"/>
    </source>
</evidence>
<feature type="active site" description="For glutaminase activity" evidence="7">
    <location>
        <position position="114"/>
    </location>
</feature>
<feature type="binding site" evidence="7">
    <location>
        <position position="464"/>
    </location>
    <ligand>
        <name>ATP</name>
        <dbReference type="ChEBI" id="CHEBI:30616"/>
    </ligand>
</feature>
<dbReference type="RefSeq" id="WP_154417241.1">
    <property type="nucleotide sequence ID" value="NZ_VUNS01000004.1"/>
</dbReference>
<dbReference type="CDD" id="cd07570">
    <property type="entry name" value="GAT_Gln-NAD-synth"/>
    <property type="match status" value="1"/>
</dbReference>
<dbReference type="GO" id="GO:0005737">
    <property type="term" value="C:cytoplasm"/>
    <property type="evidence" value="ECO:0007669"/>
    <property type="project" value="InterPro"/>
</dbReference>
<feature type="active site" description="Proton acceptor; for glutaminase activity" evidence="7">
    <location>
        <position position="45"/>
    </location>
</feature>
<dbReference type="InterPro" id="IPR041856">
    <property type="entry name" value="NAD+_synth_C"/>
</dbReference>
<dbReference type="NCBIfam" id="NF002730">
    <property type="entry name" value="PRK02628.1"/>
    <property type="match status" value="1"/>
</dbReference>
<dbReference type="HAMAP" id="MF_02090">
    <property type="entry name" value="NadE_glutamine_dep"/>
    <property type="match status" value="1"/>
</dbReference>
<dbReference type="EC" id="6.3.5.1" evidence="7 8"/>
<comment type="function">
    <text evidence="7">Catalyzes the ATP-dependent amidation of deamido-NAD to form NAD. Uses L-glutamine as a nitrogen source.</text>
</comment>
<comment type="caution">
    <text evidence="11">The sequence shown here is derived from an EMBL/GenBank/DDBJ whole genome shotgun (WGS) entry which is preliminary data.</text>
</comment>
<dbReference type="SUPFAM" id="SSF56317">
    <property type="entry name" value="Carbon-nitrogen hydrolase"/>
    <property type="match status" value="1"/>
</dbReference>
<dbReference type="GO" id="GO:0003952">
    <property type="term" value="F:NAD+ synthase (glutamine-hydrolyzing) activity"/>
    <property type="evidence" value="ECO:0007669"/>
    <property type="project" value="UniProtKB-UniRule"/>
</dbReference>
<keyword evidence="3 7" id="KW-0436">Ligase</keyword>
<evidence type="ECO:0000256" key="4">
    <source>
        <dbReference type="ARBA" id="ARBA00022741"/>
    </source>
</evidence>
<dbReference type="CDD" id="cd00553">
    <property type="entry name" value="NAD_synthase"/>
    <property type="match status" value="1"/>
</dbReference>
<keyword evidence="5 7" id="KW-0067">ATP-binding</keyword>
<dbReference type="Pfam" id="PF02540">
    <property type="entry name" value="NAD_synthase"/>
    <property type="match status" value="1"/>
</dbReference>
<dbReference type="NCBIfam" id="TIGR00552">
    <property type="entry name" value="nadE"/>
    <property type="match status" value="1"/>
</dbReference>
<keyword evidence="12" id="KW-1185">Reference proteome</keyword>
<evidence type="ECO:0000256" key="8">
    <source>
        <dbReference type="PIRNR" id="PIRNR006630"/>
    </source>
</evidence>
<name>A0A844FZ11_9BACT</name>
<dbReference type="InterPro" id="IPR036526">
    <property type="entry name" value="C-N_Hydrolase_sf"/>
</dbReference>
<dbReference type="AlphaFoldDB" id="A0A844FZ11"/>
<dbReference type="UniPathway" id="UPA00253">
    <property type="reaction ID" value="UER00334"/>
</dbReference>
<reference evidence="11 12" key="1">
    <citation type="submission" date="2019-08" db="EMBL/GenBank/DDBJ databases">
        <title>In-depth cultivation of the pig gut microbiome towards novel bacterial diversity and tailored functional studies.</title>
        <authorList>
            <person name="Wylensek D."/>
            <person name="Hitch T.C.A."/>
            <person name="Clavel T."/>
        </authorList>
    </citation>
    <scope>NUCLEOTIDE SEQUENCE [LARGE SCALE GENOMIC DNA]</scope>
    <source>
        <strain evidence="11 12">BBE-744-WT-12</strain>
    </source>
</reference>
<dbReference type="Proteomes" id="UP000435649">
    <property type="component" value="Unassembled WGS sequence"/>
</dbReference>
<dbReference type="PANTHER" id="PTHR23090">
    <property type="entry name" value="NH 3 /GLUTAMINE-DEPENDENT NAD + SYNTHETASE"/>
    <property type="match status" value="1"/>
</dbReference>